<organism evidence="1 2">
    <name type="scientific">Setaria italica</name>
    <name type="common">Foxtail millet</name>
    <name type="synonym">Panicum italicum</name>
    <dbReference type="NCBI Taxonomy" id="4555"/>
    <lineage>
        <taxon>Eukaryota</taxon>
        <taxon>Viridiplantae</taxon>
        <taxon>Streptophyta</taxon>
        <taxon>Embryophyta</taxon>
        <taxon>Tracheophyta</taxon>
        <taxon>Spermatophyta</taxon>
        <taxon>Magnoliopsida</taxon>
        <taxon>Liliopsida</taxon>
        <taxon>Poales</taxon>
        <taxon>Poaceae</taxon>
        <taxon>PACMAD clade</taxon>
        <taxon>Panicoideae</taxon>
        <taxon>Panicodae</taxon>
        <taxon>Paniceae</taxon>
        <taxon>Cenchrinae</taxon>
        <taxon>Setaria</taxon>
    </lineage>
</organism>
<evidence type="ECO:0000313" key="1">
    <source>
        <dbReference type="EnsemblPlants" id="KQL06366"/>
    </source>
</evidence>
<dbReference type="InParanoid" id="K3XU78"/>
<name>K3XU78_SETIT</name>
<accession>K3XU78</accession>
<reference evidence="1" key="2">
    <citation type="submission" date="2018-08" db="UniProtKB">
        <authorList>
            <consortium name="EnsemblPlants"/>
        </authorList>
    </citation>
    <scope>IDENTIFICATION</scope>
    <source>
        <strain evidence="1">Yugu1</strain>
    </source>
</reference>
<dbReference type="EnsemblPlants" id="KQL06366">
    <property type="protein sequence ID" value="KQL06366"/>
    <property type="gene ID" value="SETIT_005485mg"/>
</dbReference>
<evidence type="ECO:0000313" key="2">
    <source>
        <dbReference type="Proteomes" id="UP000004995"/>
    </source>
</evidence>
<keyword evidence="2" id="KW-1185">Reference proteome</keyword>
<sequence length="29" mass="3348">MKKDLLLVCSFNCPRLSNTLVLSEEVEHE</sequence>
<dbReference type="HOGENOM" id="CLU_3411210_0_0_1"/>
<dbReference type="Gramene" id="KQL06366">
    <property type="protein sequence ID" value="KQL06366"/>
    <property type="gene ID" value="SETIT_005485mg"/>
</dbReference>
<protein>
    <submittedName>
        <fullName evidence="1">Uncharacterized protein</fullName>
    </submittedName>
</protein>
<proteinExistence type="predicted"/>
<dbReference type="EMBL" id="AGNK02003245">
    <property type="status" value="NOT_ANNOTATED_CDS"/>
    <property type="molecule type" value="Genomic_DNA"/>
</dbReference>
<dbReference type="AlphaFoldDB" id="K3XU78"/>
<reference evidence="2" key="1">
    <citation type="journal article" date="2012" name="Nat. Biotechnol.">
        <title>Reference genome sequence of the model plant Setaria.</title>
        <authorList>
            <person name="Bennetzen J.L."/>
            <person name="Schmutz J."/>
            <person name="Wang H."/>
            <person name="Percifield R."/>
            <person name="Hawkins J."/>
            <person name="Pontaroli A.C."/>
            <person name="Estep M."/>
            <person name="Feng L."/>
            <person name="Vaughn J.N."/>
            <person name="Grimwood J."/>
            <person name="Jenkins J."/>
            <person name="Barry K."/>
            <person name="Lindquist E."/>
            <person name="Hellsten U."/>
            <person name="Deshpande S."/>
            <person name="Wang X."/>
            <person name="Wu X."/>
            <person name="Mitros T."/>
            <person name="Triplett J."/>
            <person name="Yang X."/>
            <person name="Ye C.Y."/>
            <person name="Mauro-Herrera M."/>
            <person name="Wang L."/>
            <person name="Li P."/>
            <person name="Sharma M."/>
            <person name="Sharma R."/>
            <person name="Ronald P.C."/>
            <person name="Panaud O."/>
            <person name="Kellogg E.A."/>
            <person name="Brutnell T.P."/>
            <person name="Doust A.N."/>
            <person name="Tuskan G.A."/>
            <person name="Rokhsar D."/>
            <person name="Devos K.M."/>
        </authorList>
    </citation>
    <scope>NUCLEOTIDE SEQUENCE [LARGE SCALE GENOMIC DNA]</scope>
    <source>
        <strain evidence="2">cv. Yugu1</strain>
    </source>
</reference>
<dbReference type="Proteomes" id="UP000004995">
    <property type="component" value="Unassembled WGS sequence"/>
</dbReference>